<protein>
    <submittedName>
        <fullName evidence="1">Uncharacterized protein</fullName>
    </submittedName>
</protein>
<evidence type="ECO:0000313" key="1">
    <source>
        <dbReference type="EMBL" id="MPC43567.1"/>
    </source>
</evidence>
<comment type="caution">
    <text evidence="1">The sequence shown here is derived from an EMBL/GenBank/DDBJ whole genome shotgun (WGS) entry which is preliminary data.</text>
</comment>
<name>A0A5B7FDD6_PORTR</name>
<dbReference type="Proteomes" id="UP000324222">
    <property type="component" value="Unassembled WGS sequence"/>
</dbReference>
<proteinExistence type="predicted"/>
<evidence type="ECO:0000313" key="2">
    <source>
        <dbReference type="Proteomes" id="UP000324222"/>
    </source>
</evidence>
<dbReference type="AlphaFoldDB" id="A0A5B7FDD6"/>
<reference evidence="1 2" key="1">
    <citation type="submission" date="2019-05" db="EMBL/GenBank/DDBJ databases">
        <title>Another draft genome of Portunus trituberculatus and its Hox gene families provides insights of decapod evolution.</title>
        <authorList>
            <person name="Jeong J.-H."/>
            <person name="Song I."/>
            <person name="Kim S."/>
            <person name="Choi T."/>
            <person name="Kim D."/>
            <person name="Ryu S."/>
            <person name="Kim W."/>
        </authorList>
    </citation>
    <scope>NUCLEOTIDE SEQUENCE [LARGE SCALE GENOMIC DNA]</scope>
    <source>
        <tissue evidence="1">Muscle</tissue>
    </source>
</reference>
<keyword evidence="2" id="KW-1185">Reference proteome</keyword>
<dbReference type="EMBL" id="VSRR010005890">
    <property type="protein sequence ID" value="MPC43567.1"/>
    <property type="molecule type" value="Genomic_DNA"/>
</dbReference>
<gene>
    <name evidence="1" type="ORF">E2C01_037217</name>
</gene>
<accession>A0A5B7FDD6</accession>
<organism evidence="1 2">
    <name type="scientific">Portunus trituberculatus</name>
    <name type="common">Swimming crab</name>
    <name type="synonym">Neptunus trituberculatus</name>
    <dbReference type="NCBI Taxonomy" id="210409"/>
    <lineage>
        <taxon>Eukaryota</taxon>
        <taxon>Metazoa</taxon>
        <taxon>Ecdysozoa</taxon>
        <taxon>Arthropoda</taxon>
        <taxon>Crustacea</taxon>
        <taxon>Multicrustacea</taxon>
        <taxon>Malacostraca</taxon>
        <taxon>Eumalacostraca</taxon>
        <taxon>Eucarida</taxon>
        <taxon>Decapoda</taxon>
        <taxon>Pleocyemata</taxon>
        <taxon>Brachyura</taxon>
        <taxon>Eubrachyura</taxon>
        <taxon>Portunoidea</taxon>
        <taxon>Portunidae</taxon>
        <taxon>Portuninae</taxon>
        <taxon>Portunus</taxon>
    </lineage>
</organism>
<sequence length="73" mass="8120">MNTERNVNVLIHFFHLLATVDGAWVIENSGGYVTSNGILGVLPFLRGAPCKDLNCRYGSPYGAKLFFMSLKRE</sequence>